<name>A0A4Y2QJJ2_ARAVE</name>
<accession>A0A4Y2QJJ2</accession>
<reference evidence="1 2" key="1">
    <citation type="journal article" date="2019" name="Sci. Rep.">
        <title>Orb-weaving spider Araneus ventricosus genome elucidates the spidroin gene catalogue.</title>
        <authorList>
            <person name="Kono N."/>
            <person name="Nakamura H."/>
            <person name="Ohtoshi R."/>
            <person name="Moran D.A.P."/>
            <person name="Shinohara A."/>
            <person name="Yoshida Y."/>
            <person name="Fujiwara M."/>
            <person name="Mori M."/>
            <person name="Tomita M."/>
            <person name="Arakawa K."/>
        </authorList>
    </citation>
    <scope>NUCLEOTIDE SEQUENCE [LARGE SCALE GENOMIC DNA]</scope>
</reference>
<comment type="caution">
    <text evidence="1">The sequence shown here is derived from an EMBL/GenBank/DDBJ whole genome shotgun (WGS) entry which is preliminary data.</text>
</comment>
<dbReference type="Proteomes" id="UP000499080">
    <property type="component" value="Unassembled WGS sequence"/>
</dbReference>
<proteinExistence type="predicted"/>
<protein>
    <submittedName>
        <fullName evidence="1">Uncharacterized protein</fullName>
    </submittedName>
</protein>
<gene>
    <name evidence="1" type="ORF">AVEN_102193_1</name>
</gene>
<sequence length="93" mass="10673">MAGKRVCQRFLLEAKPIKPVLGDFGGKMTFLENARIMTYLYYARRYGEPSREFIVTSCPFRKAINTELFRRVNQSLFGILPAVQAGELIDSKH</sequence>
<organism evidence="1 2">
    <name type="scientific">Araneus ventricosus</name>
    <name type="common">Orbweaver spider</name>
    <name type="synonym">Epeira ventricosa</name>
    <dbReference type="NCBI Taxonomy" id="182803"/>
    <lineage>
        <taxon>Eukaryota</taxon>
        <taxon>Metazoa</taxon>
        <taxon>Ecdysozoa</taxon>
        <taxon>Arthropoda</taxon>
        <taxon>Chelicerata</taxon>
        <taxon>Arachnida</taxon>
        <taxon>Araneae</taxon>
        <taxon>Araneomorphae</taxon>
        <taxon>Entelegynae</taxon>
        <taxon>Araneoidea</taxon>
        <taxon>Araneidae</taxon>
        <taxon>Araneus</taxon>
    </lineage>
</organism>
<evidence type="ECO:0000313" key="1">
    <source>
        <dbReference type="EMBL" id="GBN63467.1"/>
    </source>
</evidence>
<dbReference type="EMBL" id="BGPR01014048">
    <property type="protein sequence ID" value="GBN63467.1"/>
    <property type="molecule type" value="Genomic_DNA"/>
</dbReference>
<keyword evidence="2" id="KW-1185">Reference proteome</keyword>
<dbReference type="AlphaFoldDB" id="A0A4Y2QJJ2"/>
<evidence type="ECO:0000313" key="2">
    <source>
        <dbReference type="Proteomes" id="UP000499080"/>
    </source>
</evidence>